<feature type="transmembrane region" description="Helical" evidence="7">
    <location>
        <begin position="172"/>
        <end position="194"/>
    </location>
</feature>
<dbReference type="Pfam" id="PF08817">
    <property type="entry name" value="YukD"/>
    <property type="match status" value="1"/>
</dbReference>
<feature type="transmembrane region" description="Helical" evidence="7">
    <location>
        <begin position="229"/>
        <end position="249"/>
    </location>
</feature>
<evidence type="ECO:0000256" key="6">
    <source>
        <dbReference type="ARBA" id="ARBA00023136"/>
    </source>
</evidence>
<dbReference type="AlphaFoldDB" id="A0A8J7GWI4"/>
<dbReference type="NCBIfam" id="TIGR03920">
    <property type="entry name" value="T7SS_EccD"/>
    <property type="match status" value="1"/>
</dbReference>
<sequence length="460" mass="45813">MAVTAGLCRITVKAPNSRLDVSLPGDVPFADMLPTLLRYAGSDLADDGSSQGGWVLSRLGGDVLDSGRTATQLELRDGEILYLTPRSQVAPDYVYDDAVDAVASATVDRSGRWRLPHTRGYAVCLGVAALAGGLLVLLFSGATLVAGAVGLGLGVLLLVLAAALSRAVGDSVVGAVCGLVAAGYGAVGGLLLLAPSVGGLTALNALVGAAAMVLFVLLAAIAVGDVAPVFAGAGIVAVMFLTGALAGVLFGGVTAAGGAAMVAAILVLALPSLPMNAYRLARLPVPSVPTGPADLRDDTGTVDGARVRRGADSADRYLAGLLGGVAATGLGVLCLVVLGGGPPGVLLGLVVSLVLLTQSRVFPGWAQRVPLLVAGAVGLGLVAVATFAAASVQLRLAGVLVGLLVVAGVSLGYGLGVAGRRISPVWGRVLDVVEILLILAVVPLAAWVWGLYSWILAIRG</sequence>
<reference evidence="9" key="1">
    <citation type="submission" date="2020-11" db="EMBL/GenBank/DDBJ databases">
        <title>Sequencing the genomes of 1000 actinobacteria strains.</title>
        <authorList>
            <person name="Klenk H.-P."/>
        </authorList>
    </citation>
    <scope>NUCLEOTIDE SEQUENCE</scope>
    <source>
        <strain evidence="9">DSM 45356</strain>
    </source>
</reference>
<dbReference type="Proteomes" id="UP000622552">
    <property type="component" value="Unassembled WGS sequence"/>
</dbReference>
<feature type="domain" description="EccD-like transmembrane" evidence="8">
    <location>
        <begin position="118"/>
        <end position="457"/>
    </location>
</feature>
<gene>
    <name evidence="9" type="ORF">IW245_005215</name>
</gene>
<evidence type="ECO:0000313" key="9">
    <source>
        <dbReference type="EMBL" id="MBG6139021.1"/>
    </source>
</evidence>
<proteinExistence type="inferred from homology"/>
<keyword evidence="3" id="KW-1003">Cell membrane</keyword>
<evidence type="ECO:0000313" key="10">
    <source>
        <dbReference type="Proteomes" id="UP000622552"/>
    </source>
</evidence>
<keyword evidence="10" id="KW-1185">Reference proteome</keyword>
<dbReference type="Pfam" id="PF19053">
    <property type="entry name" value="EccD"/>
    <property type="match status" value="1"/>
</dbReference>
<feature type="transmembrane region" description="Helical" evidence="7">
    <location>
        <begin position="255"/>
        <end position="273"/>
    </location>
</feature>
<feature type="transmembrane region" description="Helical" evidence="7">
    <location>
        <begin position="145"/>
        <end position="165"/>
    </location>
</feature>
<evidence type="ECO:0000256" key="1">
    <source>
        <dbReference type="ARBA" id="ARBA00004651"/>
    </source>
</evidence>
<comment type="similarity">
    <text evidence="2">Belongs to the EccD/Snm4 family.</text>
</comment>
<accession>A0A8J7GWI4</accession>
<name>A0A8J7GWI4_9ACTN</name>
<feature type="transmembrane region" description="Helical" evidence="7">
    <location>
        <begin position="317"/>
        <end position="338"/>
    </location>
</feature>
<evidence type="ECO:0000259" key="8">
    <source>
        <dbReference type="Pfam" id="PF19053"/>
    </source>
</evidence>
<evidence type="ECO:0000256" key="2">
    <source>
        <dbReference type="ARBA" id="ARBA00006162"/>
    </source>
</evidence>
<feature type="transmembrane region" description="Helical" evidence="7">
    <location>
        <begin position="369"/>
        <end position="390"/>
    </location>
</feature>
<keyword evidence="6 7" id="KW-0472">Membrane</keyword>
<feature type="transmembrane region" description="Helical" evidence="7">
    <location>
        <begin position="429"/>
        <end position="455"/>
    </location>
</feature>
<dbReference type="InterPro" id="IPR044049">
    <property type="entry name" value="EccD_transm"/>
</dbReference>
<dbReference type="PIRSF" id="PIRSF017804">
    <property type="entry name" value="Secretion_EccD1"/>
    <property type="match status" value="1"/>
</dbReference>
<dbReference type="InterPro" id="IPR024962">
    <property type="entry name" value="YukD-like"/>
</dbReference>
<comment type="subcellular location">
    <subcellularLocation>
        <location evidence="1">Cell membrane</location>
        <topology evidence="1">Multi-pass membrane protein</topology>
    </subcellularLocation>
</comment>
<feature type="transmembrane region" description="Helical" evidence="7">
    <location>
        <begin position="120"/>
        <end position="139"/>
    </location>
</feature>
<evidence type="ECO:0000256" key="4">
    <source>
        <dbReference type="ARBA" id="ARBA00022692"/>
    </source>
</evidence>
<organism evidence="9 10">
    <name type="scientific">Longispora fulva</name>
    <dbReference type="NCBI Taxonomy" id="619741"/>
    <lineage>
        <taxon>Bacteria</taxon>
        <taxon>Bacillati</taxon>
        <taxon>Actinomycetota</taxon>
        <taxon>Actinomycetes</taxon>
        <taxon>Micromonosporales</taxon>
        <taxon>Micromonosporaceae</taxon>
        <taxon>Longispora</taxon>
    </lineage>
</organism>
<dbReference type="EMBL" id="JADOUF010000001">
    <property type="protein sequence ID" value="MBG6139021.1"/>
    <property type="molecule type" value="Genomic_DNA"/>
</dbReference>
<feature type="transmembrane region" description="Helical" evidence="7">
    <location>
        <begin position="200"/>
        <end position="222"/>
    </location>
</feature>
<evidence type="ECO:0000256" key="7">
    <source>
        <dbReference type="SAM" id="Phobius"/>
    </source>
</evidence>
<dbReference type="Gene3D" id="3.10.20.90">
    <property type="entry name" value="Phosphatidylinositol 3-kinase Catalytic Subunit, Chain A, domain 1"/>
    <property type="match status" value="1"/>
</dbReference>
<keyword evidence="4 7" id="KW-0812">Transmembrane</keyword>
<protein>
    <submittedName>
        <fullName evidence="9">Type VII secretion integral membrane protein EccD</fullName>
    </submittedName>
</protein>
<keyword evidence="5 7" id="KW-1133">Transmembrane helix</keyword>
<evidence type="ECO:0000256" key="5">
    <source>
        <dbReference type="ARBA" id="ARBA00022989"/>
    </source>
</evidence>
<dbReference type="InterPro" id="IPR006707">
    <property type="entry name" value="T7SS_EccD"/>
</dbReference>
<evidence type="ECO:0000256" key="3">
    <source>
        <dbReference type="ARBA" id="ARBA00022475"/>
    </source>
</evidence>
<feature type="transmembrane region" description="Helical" evidence="7">
    <location>
        <begin position="396"/>
        <end position="417"/>
    </location>
</feature>
<dbReference type="GO" id="GO:0005886">
    <property type="term" value="C:plasma membrane"/>
    <property type="evidence" value="ECO:0007669"/>
    <property type="project" value="UniProtKB-SubCell"/>
</dbReference>
<dbReference type="RefSeq" id="WP_197005717.1">
    <property type="nucleotide sequence ID" value="NZ_BONS01000011.1"/>
</dbReference>
<comment type="caution">
    <text evidence="9">The sequence shown here is derived from an EMBL/GenBank/DDBJ whole genome shotgun (WGS) entry which is preliminary data.</text>
</comment>